<feature type="transmembrane region" description="Helical" evidence="1">
    <location>
        <begin position="21"/>
        <end position="44"/>
    </location>
</feature>
<keyword evidence="1" id="KW-0812">Transmembrane</keyword>
<name>A0A0R3MIV5_9BRAD</name>
<organism evidence="2 3">
    <name type="scientific">Bradyrhizobium retamae</name>
    <dbReference type="NCBI Taxonomy" id="1300035"/>
    <lineage>
        <taxon>Bacteria</taxon>
        <taxon>Pseudomonadati</taxon>
        <taxon>Pseudomonadota</taxon>
        <taxon>Alphaproteobacteria</taxon>
        <taxon>Hyphomicrobiales</taxon>
        <taxon>Nitrobacteraceae</taxon>
        <taxon>Bradyrhizobium</taxon>
    </lineage>
</organism>
<evidence type="ECO:0000313" key="3">
    <source>
        <dbReference type="Proteomes" id="UP000052023"/>
    </source>
</evidence>
<accession>A0A0R3MIV5</accession>
<evidence type="ECO:0008006" key="4">
    <source>
        <dbReference type="Google" id="ProtNLM"/>
    </source>
</evidence>
<keyword evidence="1" id="KW-1133">Transmembrane helix</keyword>
<evidence type="ECO:0000256" key="1">
    <source>
        <dbReference type="SAM" id="Phobius"/>
    </source>
</evidence>
<dbReference type="AlphaFoldDB" id="A0A0R3MIV5"/>
<evidence type="ECO:0000313" key="2">
    <source>
        <dbReference type="EMBL" id="KRR19898.1"/>
    </source>
</evidence>
<feature type="transmembrane region" description="Helical" evidence="1">
    <location>
        <begin position="81"/>
        <end position="114"/>
    </location>
</feature>
<dbReference type="EMBL" id="LLYA01000181">
    <property type="protein sequence ID" value="KRR19898.1"/>
    <property type="molecule type" value="Genomic_DNA"/>
</dbReference>
<gene>
    <name evidence="2" type="ORF">CQ13_08150</name>
</gene>
<dbReference type="Proteomes" id="UP000052023">
    <property type="component" value="Unassembled WGS sequence"/>
</dbReference>
<keyword evidence="3" id="KW-1185">Reference proteome</keyword>
<keyword evidence="1" id="KW-0472">Membrane</keyword>
<proteinExistence type="predicted"/>
<protein>
    <recommendedName>
        <fullName evidence="4">Hydrogenase</fullName>
    </recommendedName>
</protein>
<feature type="transmembrane region" description="Helical" evidence="1">
    <location>
        <begin position="126"/>
        <end position="149"/>
    </location>
</feature>
<feature type="transmembrane region" description="Helical" evidence="1">
    <location>
        <begin position="50"/>
        <end position="69"/>
    </location>
</feature>
<comment type="caution">
    <text evidence="2">The sequence shown here is derived from an EMBL/GenBank/DDBJ whole genome shotgun (WGS) entry which is preliminary data.</text>
</comment>
<reference evidence="2 3" key="1">
    <citation type="submission" date="2014-03" db="EMBL/GenBank/DDBJ databases">
        <title>Bradyrhizobium valentinum sp. nov., isolated from effective nodules of Lupinus mariae-josephae, a lupine endemic of basic-lime soils in Eastern Spain.</title>
        <authorList>
            <person name="Duran D."/>
            <person name="Rey L."/>
            <person name="Navarro A."/>
            <person name="Busquets A."/>
            <person name="Imperial J."/>
            <person name="Ruiz-Argueso T."/>
        </authorList>
    </citation>
    <scope>NUCLEOTIDE SEQUENCE [LARGE SCALE GENOMIC DNA]</scope>
    <source>
        <strain evidence="2 3">Ro19</strain>
    </source>
</reference>
<sequence length="174" mass="18212">MTAEKEQRMSATALAVQGHRLIQIGVALFLFTSFQGFAVPYFAAPNLGRSVHTLSGFTGVLLVAVGLVWPKLKLTSMPSRLAFWFLIYSALATIAGFVIAALLGAGGSIIPIAAAGARGSDSQEMLIQLVMYPAAPTGIISFALILWGLRGSAVHENAARRADEPNGSAQGAAR</sequence>